<name>A0A7Z6Y9R9_PSESH</name>
<accession>A0A7Z6Y9R9</accession>
<feature type="compositionally biased region" description="Basic and acidic residues" evidence="1">
    <location>
        <begin position="32"/>
        <end position="47"/>
    </location>
</feature>
<comment type="caution">
    <text evidence="2">The sequence shown here is derived from an EMBL/GenBank/DDBJ whole genome shotgun (WGS) entry which is preliminary data.</text>
</comment>
<feature type="region of interest" description="Disordered" evidence="1">
    <location>
        <begin position="32"/>
        <end position="51"/>
    </location>
</feature>
<protein>
    <submittedName>
        <fullName evidence="2">Uncharacterized protein</fullName>
    </submittedName>
</protein>
<gene>
    <name evidence="2" type="ORF">ALP21_101086</name>
</gene>
<proteinExistence type="predicted"/>
<reference evidence="2 3" key="1">
    <citation type="submission" date="2018-08" db="EMBL/GenBank/DDBJ databases">
        <title>Recombination of ecologically and evolutionarily significant loci maintains genetic cohesion in the Pseudomonas syringae species complex.</title>
        <authorList>
            <person name="Dillon M."/>
            <person name="Thakur S."/>
            <person name="Almeida R.N.D."/>
            <person name="Weir B.S."/>
            <person name="Guttman D.S."/>
        </authorList>
    </citation>
    <scope>NUCLEOTIDE SEQUENCE [LARGE SCALE GENOMIC DNA]</scope>
    <source>
        <strain evidence="2 3">1449B</strain>
    </source>
</reference>
<dbReference type="EMBL" id="RBUI01000021">
    <property type="protein sequence ID" value="RMU91581.1"/>
    <property type="molecule type" value="Genomic_DNA"/>
</dbReference>
<dbReference type="Proteomes" id="UP000267078">
    <property type="component" value="Unassembled WGS sequence"/>
</dbReference>
<feature type="region of interest" description="Disordered" evidence="1">
    <location>
        <begin position="1"/>
        <end position="23"/>
    </location>
</feature>
<feature type="compositionally biased region" description="Basic and acidic residues" evidence="1">
    <location>
        <begin position="1"/>
        <end position="10"/>
    </location>
</feature>
<evidence type="ECO:0000313" key="2">
    <source>
        <dbReference type="EMBL" id="RMU91581.1"/>
    </source>
</evidence>
<sequence length="164" mass="19057">MQQLRHEQRRPQTGLPCQLQQRRPCNQQRFHDLRTTREERKSDVIKTDRHKQKARGMYASGFLLNAFLENQLEQGDNHDQADQKDDANGASQELEHCVSPRFIWVSRLGPRGSALVSYIFTFSHNLVHRRKSDKTFSLLQHSQPLLILPGNTQSGTAKPDESWR</sequence>
<evidence type="ECO:0000256" key="1">
    <source>
        <dbReference type="SAM" id="MobiDB-lite"/>
    </source>
</evidence>
<evidence type="ECO:0000313" key="3">
    <source>
        <dbReference type="Proteomes" id="UP000267078"/>
    </source>
</evidence>
<dbReference type="AlphaFoldDB" id="A0A7Z6Y9R9"/>
<organism evidence="2 3">
    <name type="scientific">Pseudomonas savastanoi pv. phaseolicola</name>
    <name type="common">Pseudomonas syringae pv. phaseolicola</name>
    <dbReference type="NCBI Taxonomy" id="319"/>
    <lineage>
        <taxon>Bacteria</taxon>
        <taxon>Pseudomonadati</taxon>
        <taxon>Pseudomonadota</taxon>
        <taxon>Gammaproteobacteria</taxon>
        <taxon>Pseudomonadales</taxon>
        <taxon>Pseudomonadaceae</taxon>
        <taxon>Pseudomonas</taxon>
    </lineage>
</organism>